<dbReference type="InterPro" id="IPR001138">
    <property type="entry name" value="Zn2Cys6_DnaBD"/>
</dbReference>
<dbReference type="GO" id="GO:0000978">
    <property type="term" value="F:RNA polymerase II cis-regulatory region sequence-specific DNA binding"/>
    <property type="evidence" value="ECO:0007669"/>
    <property type="project" value="TreeGrafter"/>
</dbReference>
<keyword evidence="5" id="KW-0175">Coiled coil</keyword>
<evidence type="ECO:0000313" key="8">
    <source>
        <dbReference type="EMBL" id="KAH7312615.1"/>
    </source>
</evidence>
<dbReference type="InterPro" id="IPR036864">
    <property type="entry name" value="Zn2-C6_fun-type_DNA-bd_sf"/>
</dbReference>
<dbReference type="SMART" id="SM00906">
    <property type="entry name" value="Fungal_trans"/>
    <property type="match status" value="1"/>
</dbReference>
<evidence type="ECO:0000256" key="2">
    <source>
        <dbReference type="ARBA" id="ARBA00023015"/>
    </source>
</evidence>
<evidence type="ECO:0000256" key="1">
    <source>
        <dbReference type="ARBA" id="ARBA00022723"/>
    </source>
</evidence>
<dbReference type="PROSITE" id="PS00463">
    <property type="entry name" value="ZN2_CY6_FUNGAL_1"/>
    <property type="match status" value="1"/>
</dbReference>
<dbReference type="PROSITE" id="PS50048">
    <property type="entry name" value="ZN2_CY6_FUNGAL_2"/>
    <property type="match status" value="1"/>
</dbReference>
<evidence type="ECO:0000256" key="6">
    <source>
        <dbReference type="SAM" id="MobiDB-lite"/>
    </source>
</evidence>
<dbReference type="GO" id="GO:0008270">
    <property type="term" value="F:zinc ion binding"/>
    <property type="evidence" value="ECO:0007669"/>
    <property type="project" value="InterPro"/>
</dbReference>
<proteinExistence type="predicted"/>
<feature type="region of interest" description="Disordered" evidence="6">
    <location>
        <begin position="87"/>
        <end position="125"/>
    </location>
</feature>
<feature type="compositionally biased region" description="Gly residues" evidence="6">
    <location>
        <begin position="661"/>
        <end position="677"/>
    </location>
</feature>
<dbReference type="GO" id="GO:0005634">
    <property type="term" value="C:nucleus"/>
    <property type="evidence" value="ECO:0007669"/>
    <property type="project" value="TreeGrafter"/>
</dbReference>
<dbReference type="PANTHER" id="PTHR47424:SF12">
    <property type="entry name" value="TRANSCRIPTION FACTOR ASQA"/>
    <property type="match status" value="1"/>
</dbReference>
<dbReference type="Proteomes" id="UP000813444">
    <property type="component" value="Unassembled WGS sequence"/>
</dbReference>
<dbReference type="GO" id="GO:0000981">
    <property type="term" value="F:DNA-binding transcription factor activity, RNA polymerase II-specific"/>
    <property type="evidence" value="ECO:0007669"/>
    <property type="project" value="InterPro"/>
</dbReference>
<keyword evidence="3" id="KW-0804">Transcription</keyword>
<evidence type="ECO:0000313" key="9">
    <source>
        <dbReference type="Proteomes" id="UP000813444"/>
    </source>
</evidence>
<protein>
    <submittedName>
        <fullName evidence="8">Fungal-specific transcription factor domain-containing protein</fullName>
    </submittedName>
</protein>
<dbReference type="GO" id="GO:0000435">
    <property type="term" value="P:positive regulation of transcription from RNA polymerase II promoter by galactose"/>
    <property type="evidence" value="ECO:0007669"/>
    <property type="project" value="TreeGrafter"/>
</dbReference>
<sequence length="748" mass="83483">MSAAAAANVPTGRSRKYVSRACDWCRVRRIKCDNGQPCKACLHRGEECTTKGFDEPRTLPQALREIDRLKQRVKTLEAELITYKSRTSAHLPSPQSLQAPSTPSVSPSSVVPQHTPSLSSPPKPQWQGILVATARTEQPAYYGPTSSFFFVSRLANYLANSLQQPLPLAHRNMQLRASKNMHVTDSMDVEAAVSGDSSPRCNGETSRPLTRKQEESLIKIYWESYHCFLPIIDEFEFLNHYASLWEPSREQRRQSPLADMILALCLQYGYGYIPREVTHPCDRDPSYGDAAVAGRWYYRRAQHFLTADLESPSLTTVQCYILMTVYLCCASFQNMCQITTGQAIRTAHVIGLHLEPPAHLPHGQQELRRRVWWTLWTIDTKISCKLGRPFIVDLAQVTVREPSADLITASYNSVTLGSYGPDVTWLSFSQQCNKLYMVVASIYEPFVSKCGEVVEKLKLSSLYADPDALESCAEVLDAHFPAFKAWVANVPDHLKMRRCNDGEVFSTDHSAAEFQMLAPTWLKRQRLCLELIYHIQAHNLSRPLVTFSTQQHQNTPLTDRYTGVCIDHAVAYTILMHQAVTESDLMSGWCEYFSLQWNAAITLLGFVLAKPHHPHTVKARMALDKALVVFDTFAPNFVVSADAARIVRTLLANVNQPAPSNGGGVSGGGGSGGGGNSSGSSHVPQFGVENGPAEMAMSNLPSVVSQPDQMGWLDPNQQIGDDYYWQVMNWGLLVDSYNSFDNFFDISK</sequence>
<feature type="coiled-coil region" evidence="5">
    <location>
        <begin position="59"/>
        <end position="86"/>
    </location>
</feature>
<dbReference type="Pfam" id="PF04082">
    <property type="entry name" value="Fungal_trans"/>
    <property type="match status" value="1"/>
</dbReference>
<accession>A0A8K0WNL4</accession>
<keyword evidence="9" id="KW-1185">Reference proteome</keyword>
<evidence type="ECO:0000256" key="4">
    <source>
        <dbReference type="ARBA" id="ARBA00023242"/>
    </source>
</evidence>
<dbReference type="Gene3D" id="4.10.240.10">
    <property type="entry name" value="Zn(2)-C6 fungal-type DNA-binding domain"/>
    <property type="match status" value="1"/>
</dbReference>
<evidence type="ECO:0000256" key="3">
    <source>
        <dbReference type="ARBA" id="ARBA00023163"/>
    </source>
</evidence>
<gene>
    <name evidence="8" type="ORF">B0I35DRAFT_411319</name>
</gene>
<dbReference type="CDD" id="cd00067">
    <property type="entry name" value="GAL4"/>
    <property type="match status" value="1"/>
</dbReference>
<keyword evidence="1" id="KW-0479">Metal-binding</keyword>
<dbReference type="EMBL" id="JAGPNK010000010">
    <property type="protein sequence ID" value="KAH7312615.1"/>
    <property type="molecule type" value="Genomic_DNA"/>
</dbReference>
<keyword evidence="4" id="KW-0539">Nucleus</keyword>
<organism evidence="8 9">
    <name type="scientific">Stachybotrys elegans</name>
    <dbReference type="NCBI Taxonomy" id="80388"/>
    <lineage>
        <taxon>Eukaryota</taxon>
        <taxon>Fungi</taxon>
        <taxon>Dikarya</taxon>
        <taxon>Ascomycota</taxon>
        <taxon>Pezizomycotina</taxon>
        <taxon>Sordariomycetes</taxon>
        <taxon>Hypocreomycetidae</taxon>
        <taxon>Hypocreales</taxon>
        <taxon>Stachybotryaceae</taxon>
        <taxon>Stachybotrys</taxon>
    </lineage>
</organism>
<feature type="compositionally biased region" description="Polar residues" evidence="6">
    <location>
        <begin position="87"/>
        <end position="99"/>
    </location>
</feature>
<dbReference type="CDD" id="cd12148">
    <property type="entry name" value="fungal_TF_MHR"/>
    <property type="match status" value="1"/>
</dbReference>
<comment type="caution">
    <text evidence="8">The sequence shown here is derived from an EMBL/GenBank/DDBJ whole genome shotgun (WGS) entry which is preliminary data.</text>
</comment>
<feature type="domain" description="Zn(2)-C6 fungal-type" evidence="7">
    <location>
        <begin position="21"/>
        <end position="50"/>
    </location>
</feature>
<name>A0A8K0WNL4_9HYPO</name>
<dbReference type="GO" id="GO:0006351">
    <property type="term" value="P:DNA-templated transcription"/>
    <property type="evidence" value="ECO:0007669"/>
    <property type="project" value="InterPro"/>
</dbReference>
<dbReference type="PANTHER" id="PTHR47424">
    <property type="entry name" value="REGULATORY PROTEIN GAL4"/>
    <property type="match status" value="1"/>
</dbReference>
<dbReference type="InterPro" id="IPR051127">
    <property type="entry name" value="Fungal_SecMet_Regulators"/>
</dbReference>
<dbReference type="SUPFAM" id="SSF57701">
    <property type="entry name" value="Zn2/Cys6 DNA-binding domain"/>
    <property type="match status" value="1"/>
</dbReference>
<keyword evidence="2" id="KW-0805">Transcription regulation</keyword>
<feature type="region of interest" description="Disordered" evidence="6">
    <location>
        <begin position="658"/>
        <end position="688"/>
    </location>
</feature>
<dbReference type="OrthoDB" id="2283488at2759"/>
<dbReference type="InterPro" id="IPR007219">
    <property type="entry name" value="XnlR_reg_dom"/>
</dbReference>
<reference evidence="8" key="1">
    <citation type="journal article" date="2021" name="Nat. Commun.">
        <title>Genetic determinants of endophytism in the Arabidopsis root mycobiome.</title>
        <authorList>
            <person name="Mesny F."/>
            <person name="Miyauchi S."/>
            <person name="Thiergart T."/>
            <person name="Pickel B."/>
            <person name="Atanasova L."/>
            <person name="Karlsson M."/>
            <person name="Huettel B."/>
            <person name="Barry K.W."/>
            <person name="Haridas S."/>
            <person name="Chen C."/>
            <person name="Bauer D."/>
            <person name="Andreopoulos W."/>
            <person name="Pangilinan J."/>
            <person name="LaButti K."/>
            <person name="Riley R."/>
            <person name="Lipzen A."/>
            <person name="Clum A."/>
            <person name="Drula E."/>
            <person name="Henrissat B."/>
            <person name="Kohler A."/>
            <person name="Grigoriev I.V."/>
            <person name="Martin F.M."/>
            <person name="Hacquard S."/>
        </authorList>
    </citation>
    <scope>NUCLEOTIDE SEQUENCE</scope>
    <source>
        <strain evidence="8">MPI-CAGE-CH-0235</strain>
    </source>
</reference>
<evidence type="ECO:0000256" key="5">
    <source>
        <dbReference type="SAM" id="Coils"/>
    </source>
</evidence>
<evidence type="ECO:0000259" key="7">
    <source>
        <dbReference type="PROSITE" id="PS50048"/>
    </source>
</evidence>
<dbReference type="SMART" id="SM00066">
    <property type="entry name" value="GAL4"/>
    <property type="match status" value="1"/>
</dbReference>
<dbReference type="AlphaFoldDB" id="A0A8K0WNL4"/>
<feature type="compositionally biased region" description="Low complexity" evidence="6">
    <location>
        <begin position="100"/>
        <end position="117"/>
    </location>
</feature>
<dbReference type="Pfam" id="PF00172">
    <property type="entry name" value="Zn_clus"/>
    <property type="match status" value="1"/>
</dbReference>